<dbReference type="Pfam" id="PF17802">
    <property type="entry name" value="SpaA"/>
    <property type="match status" value="7"/>
</dbReference>
<feature type="domain" description="SpaA-like prealbumin fold" evidence="4">
    <location>
        <begin position="813"/>
        <end position="885"/>
    </location>
</feature>
<feature type="domain" description="Choice-of-anchor A" evidence="5">
    <location>
        <begin position="52"/>
        <end position="347"/>
    </location>
</feature>
<feature type="domain" description="SpaA-like prealbumin fold" evidence="4">
    <location>
        <begin position="1519"/>
        <end position="1598"/>
    </location>
</feature>
<evidence type="ECO:0000256" key="3">
    <source>
        <dbReference type="ARBA" id="ARBA00022729"/>
    </source>
</evidence>
<keyword evidence="3" id="KW-0732">Signal</keyword>
<feature type="domain" description="SpaA-like prealbumin fold" evidence="4">
    <location>
        <begin position="1408"/>
        <end position="1473"/>
    </location>
</feature>
<evidence type="ECO:0000256" key="2">
    <source>
        <dbReference type="ARBA" id="ARBA00022525"/>
    </source>
</evidence>
<sequence length="1716" mass="182847">MTMKKSLGKRFLSGVTSGILAVTYALPSNIPSASAGDETLNPKYGKEYAVEDILSEYAYFVKDDANIGNHTVGSIAVGGTGVIDHFGEGAVSPSFIGNIEKTGNYQSEAPFLYGEDIRERYKGQPVYYHQHSGELSYLDSEDSKFKKIDNDFIDFGEAFAKISEWSEAKKTASDAYKLTESDIEERELWFGNNIKVISIDFDTMPSNIVIPKEIFESANLISLKGNIEKIATGGYTITLEDVEKANLAFDGNGEGGFKLVEFAGVEAGKNTTAFHALGDSETTQNGQINLDAGMNLVWNFPDSTEVNFKFGGGHIVAPNASYSNDGGNNEGSIIAKSIEHTKAEAHFYPYYSFSKERPVKKKVSDVTFSKVKDTTEIAETTSDGYSVKNAGEKISGAHMVLTLDAPEQEGETLSGVTSNLDSKSVEEGKPVISGSVIKWTTVDTDLTLKGLPDGKYILSEENAPEGCQPIKSTVITVSDGKVTSDNTTGVIAKDKSGSETASITAVDEVYTAFIRKARTVSGSVDSPVSGALLRLTGVDEYDQPIDMSAVTAKDVQYFTDNGHGIQLESVDSQLAAYKLSSNAIENTASDKKAAYEFTTTGSNVAFTGLPAGTYTIEELSAPTGYLSASSKTFVISKDTNGRLAMTSGKDTGASQDTVTLYDNIQTIKISKADIGGNIVEGAEFELSRTDNSSLGNVSIALDEDEAYDIIGEVSEAADSDGDDYNDKGVEIQLNGTQSFTVRGKTMNHIRINGKAVNTGSKQNTYLYEGSATDQLIITGMYEGDYTVKLDDGTECIIHCSKGNKKIDNYGVLLKPKSSDNKEDLKDSTAILSTDNKTISFKGGTVNIASLDDGEYVLKETAAPNGFAKVESEFTFEIKNGEVTLKSADTTGFAVKNGDEIVITDSISEISIYKYYDSVGNTTPDAAGKGADMKLTFVKASDKAVQDIVGAKNIKVGESAKWNSKRENPKVFVGLMDGEYLLEEEKAPEGYEAAEPKTIIIKDGIIAGDGTSEYLLNTKKGTITLDKKALGGDYIAEGEVEFTIKASGSGATLKGVSINGGEELGDVKEYKFSGLTSTFTGLKDGEYILVEDTAPAGYSVVSEFKFTVKGGNVESVESTTNGRSYKDEKGNIVVEDAPIVKLSKEALGAKPIPESAGKAEFTLIANDEGASLKGVKINGTEVTEDTNETKFKGNAVDFEYLAAGSYTLVEDTAPTGYSVVTKFNFTVDEKGKVSKVDTTTNGKSYIGENGEIIVEDAPIIKIDKKEVGGEPIPEESGKAKFKLTAEGDQTLEGVKVDGGEALGKDVKEVEFDGNVAELEYLPDGKYSLEETAAPDGYTTITTFTFEIEDGVVKNTSVVTDGDKKVSDDGKTIEVFDTKSTIKIDKQALGGTPIPESAGKAKFTLIENDEGASLKGVKVNGKAVEEAAASVEFDGNAAEFEFLKDGQYTLREDTAPTGYSVITDFTFTVENGIVTKSDAVTTGRTTVSPDGKKIVVEDAPIIKIDKKEVGGEPIPESAGKAKFKLTAEGEQTLEGVKVDGGEAIGKGVKEVEFDGNAAELEYLPNGTYSLEETAAPDGYTTITTFTFDIVDGKVTNVKVKTDGDAKVSEDGTVIEVFDTKSTITIDKKALGGEEIPAEAGGATFVLTAEDEGKTLKGVTINDGKALGEVKSTEFTGNGTKFTGLKDGKYSLEETAAPTGYATVTKFTFDIENGIVKNV</sequence>
<dbReference type="PANTHER" id="PTHR36108">
    <property type="entry name" value="COLOSSIN-B-RELATED"/>
    <property type="match status" value="1"/>
</dbReference>
<evidence type="ECO:0000313" key="6">
    <source>
        <dbReference type="EMBL" id="SEH85027.1"/>
    </source>
</evidence>
<dbReference type="Pfam" id="PF20597">
    <property type="entry name" value="pAdhesive_15"/>
    <property type="match status" value="1"/>
</dbReference>
<feature type="domain" description="SpaA-like prealbumin fold" evidence="4">
    <location>
        <begin position="592"/>
        <end position="646"/>
    </location>
</feature>
<dbReference type="InterPro" id="IPR041033">
    <property type="entry name" value="SpaA_PFL_dom_1"/>
</dbReference>
<gene>
    <name evidence="6" type="ORF">SAMN02910265_03035</name>
</gene>
<dbReference type="Gene3D" id="2.60.40.10">
    <property type="entry name" value="Immunoglobulins"/>
    <property type="match status" value="10"/>
</dbReference>
<feature type="non-terminal residue" evidence="6">
    <location>
        <position position="1716"/>
    </location>
</feature>
<protein>
    <submittedName>
        <fullName evidence="6">Choice-of-anchor A domain-containing protein</fullName>
    </submittedName>
</protein>
<name>A0A1H6LK69_RUMFL</name>
<keyword evidence="2" id="KW-0964">Secreted</keyword>
<feature type="domain" description="SpaA-like prealbumin fold" evidence="4">
    <location>
        <begin position="1278"/>
        <end position="1353"/>
    </location>
</feature>
<dbReference type="OrthoDB" id="2032697at2"/>
<proteinExistence type="inferred from homology"/>
<dbReference type="EMBL" id="FNWV01000017">
    <property type="protein sequence ID" value="SEH85027.1"/>
    <property type="molecule type" value="Genomic_DNA"/>
</dbReference>
<dbReference type="PANTHER" id="PTHR36108:SF13">
    <property type="entry name" value="COLOSSIN-B-RELATED"/>
    <property type="match status" value="1"/>
</dbReference>
<reference evidence="6 7" key="1">
    <citation type="submission" date="2016-10" db="EMBL/GenBank/DDBJ databases">
        <authorList>
            <person name="de Groot N.N."/>
        </authorList>
    </citation>
    <scope>NUCLEOTIDE SEQUENCE [LARGE SCALE GENOMIC DNA]</scope>
    <source>
        <strain evidence="6 7">YAD2003</strain>
    </source>
</reference>
<feature type="domain" description="SpaA-like prealbumin fold" evidence="4">
    <location>
        <begin position="1639"/>
        <end position="1711"/>
    </location>
</feature>
<evidence type="ECO:0000259" key="5">
    <source>
        <dbReference type="Pfam" id="PF20597"/>
    </source>
</evidence>
<dbReference type="InterPro" id="IPR013783">
    <property type="entry name" value="Ig-like_fold"/>
</dbReference>
<organism evidence="6 7">
    <name type="scientific">Ruminococcus flavefaciens</name>
    <dbReference type="NCBI Taxonomy" id="1265"/>
    <lineage>
        <taxon>Bacteria</taxon>
        <taxon>Bacillati</taxon>
        <taxon>Bacillota</taxon>
        <taxon>Clostridia</taxon>
        <taxon>Eubacteriales</taxon>
        <taxon>Oscillospiraceae</taxon>
        <taxon>Ruminococcus</taxon>
    </lineage>
</organism>
<comment type="similarity">
    <text evidence="1">Belongs to the serine-aspartate repeat-containing protein (SDr) family.</text>
</comment>
<accession>A0A1H6LK69</accession>
<dbReference type="NCBIfam" id="TIGR04215">
    <property type="entry name" value="choice_anch_A"/>
    <property type="match status" value="1"/>
</dbReference>
<evidence type="ECO:0000259" key="4">
    <source>
        <dbReference type="Pfam" id="PF17802"/>
    </source>
</evidence>
<dbReference type="Proteomes" id="UP000183190">
    <property type="component" value="Unassembled WGS sequence"/>
</dbReference>
<evidence type="ECO:0000313" key="7">
    <source>
        <dbReference type="Proteomes" id="UP000183190"/>
    </source>
</evidence>
<dbReference type="InterPro" id="IPR026588">
    <property type="entry name" value="Choice_anch_A"/>
</dbReference>
<feature type="domain" description="SpaA-like prealbumin fold" evidence="4">
    <location>
        <begin position="1167"/>
        <end position="1238"/>
    </location>
</feature>
<evidence type="ECO:0000256" key="1">
    <source>
        <dbReference type="ARBA" id="ARBA00007257"/>
    </source>
</evidence>